<keyword evidence="6" id="KW-0697">Rotamase</keyword>
<comment type="subcellular location">
    <subcellularLocation>
        <location evidence="2">Cytoplasm</location>
    </subcellularLocation>
</comment>
<dbReference type="InterPro" id="IPR008880">
    <property type="entry name" value="Trigger_fac_C"/>
</dbReference>
<evidence type="ECO:0000256" key="9">
    <source>
        <dbReference type="ARBA" id="ARBA00029986"/>
    </source>
</evidence>
<dbReference type="AlphaFoldDB" id="A0A5C0UDA8"/>
<sequence length="540" mass="61819">MNVPSKKDNEIKILLEGVKSELISSEGLSRVYTISIEHKKFSSLMDEFFAEKQKTYTTKYFNRAGKVPMSIVKNDFSSVAFANAARGIISEAISALDVIFLGDPDIKINKHFDEKNDDEVVFEITLAIEPSVPEIDFKSIEIKKPVIEITDEDVAKEMDLWAKNNERGVELNEKRSSAIGDTVDISMSLIGKSSDKQSFRLKLGSNKFLPEIEEKLAGLNEGDKIQHEISIPKNIDNSSIPSDMKKFAGKKLSVNFNVDKIMETKNYDVDIEMAKEFGCASVEACKLRFRDMLQKRIDESSFMYRKHQLSDQLSEINFELPGNSLNLEVQSFWNRFLAKFQLKRDTMFSHEECKSLFEKIKEAGFMKSSTFEEIDKKYIDLSKKRLKFFFIMKNIQSKLGINLSKSDVDAEIMKKSQDFKGGLSEAVSYFEKNKNAKTAIENSLMEDKIVEEMLMQTNAKEEAMSIKQFFETLDKLVKSLDVQIEFNSSNDDSNEKSESDKKIDESNKEVDMDSEKELNTNEEEKDNKSEKNSTKKSKKD</sequence>
<evidence type="ECO:0000256" key="10">
    <source>
        <dbReference type="SAM" id="MobiDB-lite"/>
    </source>
</evidence>
<evidence type="ECO:0000259" key="11">
    <source>
        <dbReference type="Pfam" id="PF05697"/>
    </source>
</evidence>
<proteinExistence type="inferred from homology"/>
<dbReference type="EC" id="5.2.1.8" evidence="4"/>
<dbReference type="InterPro" id="IPR036611">
    <property type="entry name" value="Trigger_fac_ribosome-bd_sf"/>
</dbReference>
<dbReference type="GO" id="GO:0003755">
    <property type="term" value="F:peptidyl-prolyl cis-trans isomerase activity"/>
    <property type="evidence" value="ECO:0007669"/>
    <property type="project" value="UniProtKB-KW"/>
</dbReference>
<name>A0A5C0UDA8_9PROT</name>
<keyword evidence="14" id="KW-1185">Reference proteome</keyword>
<evidence type="ECO:0000259" key="12">
    <source>
        <dbReference type="Pfam" id="PF05698"/>
    </source>
</evidence>
<dbReference type="Gene3D" id="3.10.50.40">
    <property type="match status" value="1"/>
</dbReference>
<evidence type="ECO:0000256" key="6">
    <source>
        <dbReference type="ARBA" id="ARBA00023110"/>
    </source>
</evidence>
<dbReference type="Pfam" id="PF05698">
    <property type="entry name" value="Trigger_C"/>
    <property type="match status" value="1"/>
</dbReference>
<dbReference type="NCBIfam" id="TIGR00115">
    <property type="entry name" value="tig"/>
    <property type="match status" value="1"/>
</dbReference>
<dbReference type="GO" id="GO:0015031">
    <property type="term" value="P:protein transport"/>
    <property type="evidence" value="ECO:0007669"/>
    <property type="project" value="InterPro"/>
</dbReference>
<evidence type="ECO:0000256" key="7">
    <source>
        <dbReference type="ARBA" id="ARBA00023186"/>
    </source>
</evidence>
<dbReference type="InterPro" id="IPR046357">
    <property type="entry name" value="PPIase_dom_sf"/>
</dbReference>
<evidence type="ECO:0000256" key="8">
    <source>
        <dbReference type="ARBA" id="ARBA00023235"/>
    </source>
</evidence>
<dbReference type="InterPro" id="IPR008881">
    <property type="entry name" value="Trigger_fac_ribosome-bd_bac"/>
</dbReference>
<dbReference type="RefSeq" id="WP_148980862.1">
    <property type="nucleotide sequence ID" value="NZ_CP043315.1"/>
</dbReference>
<dbReference type="SUPFAM" id="SSF102735">
    <property type="entry name" value="Trigger factor ribosome-binding domain"/>
    <property type="match status" value="1"/>
</dbReference>
<comment type="similarity">
    <text evidence="3">Belongs to the FKBP-type PPIase family. Tig subfamily.</text>
</comment>
<accession>A0A5C0UDA8</accession>
<dbReference type="SUPFAM" id="SSF54534">
    <property type="entry name" value="FKBP-like"/>
    <property type="match status" value="1"/>
</dbReference>
<evidence type="ECO:0000256" key="4">
    <source>
        <dbReference type="ARBA" id="ARBA00013194"/>
    </source>
</evidence>
<evidence type="ECO:0000256" key="1">
    <source>
        <dbReference type="ARBA" id="ARBA00000971"/>
    </source>
</evidence>
<feature type="region of interest" description="Disordered" evidence="10">
    <location>
        <begin position="487"/>
        <end position="540"/>
    </location>
</feature>
<organism evidence="13 14">
    <name type="scientific">Candidatus Cytomitobacter indipagum</name>
    <dbReference type="NCBI Taxonomy" id="2601575"/>
    <lineage>
        <taxon>Bacteria</taxon>
        <taxon>Pseudomonadati</taxon>
        <taxon>Pseudomonadota</taxon>
        <taxon>Alphaproteobacteria</taxon>
        <taxon>Holosporales</taxon>
        <taxon>Holosporaceae</taxon>
        <taxon>Candidatus Cytomitobacter</taxon>
    </lineage>
</organism>
<dbReference type="Gene3D" id="1.10.3120.10">
    <property type="entry name" value="Trigger factor, C-terminal domain"/>
    <property type="match status" value="1"/>
</dbReference>
<evidence type="ECO:0000313" key="13">
    <source>
        <dbReference type="EMBL" id="QEK38015.1"/>
    </source>
</evidence>
<evidence type="ECO:0000256" key="3">
    <source>
        <dbReference type="ARBA" id="ARBA00005464"/>
    </source>
</evidence>
<dbReference type="InterPro" id="IPR005215">
    <property type="entry name" value="Trig_fac"/>
</dbReference>
<dbReference type="Pfam" id="PF05697">
    <property type="entry name" value="Trigger_N"/>
    <property type="match status" value="1"/>
</dbReference>
<keyword evidence="7" id="KW-0143">Chaperone</keyword>
<gene>
    <name evidence="13" type="primary">tig</name>
    <name evidence="13" type="ORF">FZC35_01305</name>
</gene>
<dbReference type="EMBL" id="CP043315">
    <property type="protein sequence ID" value="QEK38015.1"/>
    <property type="molecule type" value="Genomic_DNA"/>
</dbReference>
<dbReference type="KEGG" id="cip:FZC35_01305"/>
<evidence type="ECO:0000313" key="14">
    <source>
        <dbReference type="Proteomes" id="UP000325155"/>
    </source>
</evidence>
<dbReference type="Proteomes" id="UP000325155">
    <property type="component" value="Chromosome"/>
</dbReference>
<comment type="catalytic activity">
    <reaction evidence="1">
        <text>[protein]-peptidylproline (omega=180) = [protein]-peptidylproline (omega=0)</text>
        <dbReference type="Rhea" id="RHEA:16237"/>
        <dbReference type="Rhea" id="RHEA-COMP:10747"/>
        <dbReference type="Rhea" id="RHEA-COMP:10748"/>
        <dbReference type="ChEBI" id="CHEBI:83833"/>
        <dbReference type="ChEBI" id="CHEBI:83834"/>
        <dbReference type="EC" id="5.2.1.8"/>
    </reaction>
</comment>
<evidence type="ECO:0000256" key="5">
    <source>
        <dbReference type="ARBA" id="ARBA00016902"/>
    </source>
</evidence>
<dbReference type="InterPro" id="IPR037041">
    <property type="entry name" value="Trigger_fac_C_sf"/>
</dbReference>
<reference evidence="13 14" key="1">
    <citation type="submission" date="2019-08" db="EMBL/GenBank/DDBJ databases">
        <title>Highly reduced genomes of protist endosymbionts show evolutionary convergence.</title>
        <authorList>
            <person name="George E."/>
            <person name="Husnik F."/>
            <person name="Tashyreva D."/>
            <person name="Prokopchuk G."/>
            <person name="Horak A."/>
            <person name="Kwong W.K."/>
            <person name="Lukes J."/>
            <person name="Keeling P.J."/>
        </authorList>
    </citation>
    <scope>NUCLEOTIDE SEQUENCE [LARGE SCALE GENOMIC DNA]</scope>
    <source>
        <strain evidence="13">1605</strain>
    </source>
</reference>
<feature type="domain" description="Trigger factor ribosome-binding bacterial" evidence="11">
    <location>
        <begin position="23"/>
        <end position="159"/>
    </location>
</feature>
<dbReference type="GO" id="GO:0006457">
    <property type="term" value="P:protein folding"/>
    <property type="evidence" value="ECO:0007669"/>
    <property type="project" value="InterPro"/>
</dbReference>
<feature type="compositionally biased region" description="Basic and acidic residues" evidence="10">
    <location>
        <begin position="493"/>
        <end position="519"/>
    </location>
</feature>
<keyword evidence="8 13" id="KW-0413">Isomerase</keyword>
<dbReference type="Gene3D" id="3.30.70.1050">
    <property type="entry name" value="Trigger factor ribosome-binding domain"/>
    <property type="match status" value="1"/>
</dbReference>
<evidence type="ECO:0000256" key="2">
    <source>
        <dbReference type="ARBA" id="ARBA00004496"/>
    </source>
</evidence>
<dbReference type="SUPFAM" id="SSF109998">
    <property type="entry name" value="Triger factor/SurA peptide-binding domain-like"/>
    <property type="match status" value="1"/>
</dbReference>
<dbReference type="GO" id="GO:0005737">
    <property type="term" value="C:cytoplasm"/>
    <property type="evidence" value="ECO:0007669"/>
    <property type="project" value="UniProtKB-SubCell"/>
</dbReference>
<dbReference type="OrthoDB" id="9767721at2"/>
<protein>
    <recommendedName>
        <fullName evidence="5">Trigger factor</fullName>
        <ecNumber evidence="4">5.2.1.8</ecNumber>
    </recommendedName>
    <alternativeName>
        <fullName evidence="9">PPIase</fullName>
    </alternativeName>
</protein>
<feature type="domain" description="Trigger factor C-terminal" evidence="12">
    <location>
        <begin position="281"/>
        <end position="452"/>
    </location>
</feature>
<dbReference type="InterPro" id="IPR027304">
    <property type="entry name" value="Trigger_fact/SurA_dom_sf"/>
</dbReference>